<name>A0A0E0ETH2_9ORYZ</name>
<organism evidence="2">
    <name type="scientific">Oryza meridionalis</name>
    <dbReference type="NCBI Taxonomy" id="40149"/>
    <lineage>
        <taxon>Eukaryota</taxon>
        <taxon>Viridiplantae</taxon>
        <taxon>Streptophyta</taxon>
        <taxon>Embryophyta</taxon>
        <taxon>Tracheophyta</taxon>
        <taxon>Spermatophyta</taxon>
        <taxon>Magnoliopsida</taxon>
        <taxon>Liliopsida</taxon>
        <taxon>Poales</taxon>
        <taxon>Poaceae</taxon>
        <taxon>BOP clade</taxon>
        <taxon>Oryzoideae</taxon>
        <taxon>Oryzeae</taxon>
        <taxon>Oryzinae</taxon>
        <taxon>Oryza</taxon>
    </lineage>
</organism>
<evidence type="ECO:0000313" key="3">
    <source>
        <dbReference type="Proteomes" id="UP000008021"/>
    </source>
</evidence>
<reference evidence="2" key="1">
    <citation type="submission" date="2015-04" db="UniProtKB">
        <authorList>
            <consortium name="EnsemblPlants"/>
        </authorList>
    </citation>
    <scope>IDENTIFICATION</scope>
</reference>
<keyword evidence="3" id="KW-1185">Reference proteome</keyword>
<sequence>MWLIPFALPRCASASAESPLIIDGTKAGSSQTLITLEPGPSHMENPQGGGIIEDFAGTASPASYDPGHDFSVVAMATNNFAARLQHEV</sequence>
<reference evidence="2" key="2">
    <citation type="submission" date="2018-05" db="EMBL/GenBank/DDBJ databases">
        <title>OmerRS3 (Oryza meridionalis Reference Sequence Version 3).</title>
        <authorList>
            <person name="Zhang J."/>
            <person name="Kudrna D."/>
            <person name="Lee S."/>
            <person name="Talag J."/>
            <person name="Welchert J."/>
            <person name="Wing R.A."/>
        </authorList>
    </citation>
    <scope>NUCLEOTIDE SEQUENCE [LARGE SCALE GENOMIC DNA]</scope>
    <source>
        <strain evidence="2">cv. OR44</strain>
    </source>
</reference>
<evidence type="ECO:0000313" key="2">
    <source>
        <dbReference type="EnsemblPlants" id="OMERI09G11400.1"/>
    </source>
</evidence>
<feature type="region of interest" description="Disordered" evidence="1">
    <location>
        <begin position="37"/>
        <end position="58"/>
    </location>
</feature>
<dbReference type="EnsemblPlants" id="OMERI09G11400.1">
    <property type="protein sequence ID" value="OMERI09G11400.1"/>
    <property type="gene ID" value="OMERI09G11400"/>
</dbReference>
<protein>
    <submittedName>
        <fullName evidence="2">Uncharacterized protein</fullName>
    </submittedName>
</protein>
<dbReference type="Gramene" id="OMERI09G11400.1">
    <property type="protein sequence ID" value="OMERI09G11400.1"/>
    <property type="gene ID" value="OMERI09G11400"/>
</dbReference>
<proteinExistence type="predicted"/>
<evidence type="ECO:0000256" key="1">
    <source>
        <dbReference type="SAM" id="MobiDB-lite"/>
    </source>
</evidence>
<accession>A0A0E0ETH2</accession>
<dbReference type="Proteomes" id="UP000008021">
    <property type="component" value="Chromosome 9"/>
</dbReference>
<dbReference type="HOGENOM" id="CLU_2472855_0_0_1"/>
<dbReference type="AlphaFoldDB" id="A0A0E0ETH2"/>